<proteinExistence type="predicted"/>
<comment type="caution">
    <text evidence="1">The sequence shown here is derived from an EMBL/GenBank/DDBJ whole genome shotgun (WGS) entry which is preliminary data.</text>
</comment>
<name>A0AAV6JV48_9ERIC</name>
<sequence>MLKIASADLRMILGMRSRRRAPVHSIIWHTRRVMKQQSIDKGSIGVMSNMIELGSEIESGGIETGTIIIGVNDLPPESTGEDTTKRRFTIGAPHGLQIFRW</sequence>
<accession>A0AAV6JV48</accession>
<dbReference type="EMBL" id="JACTNZ010000006">
    <property type="protein sequence ID" value="KAG5544039.1"/>
    <property type="molecule type" value="Genomic_DNA"/>
</dbReference>
<organism evidence="1 2">
    <name type="scientific">Rhododendron griersonianum</name>
    <dbReference type="NCBI Taxonomy" id="479676"/>
    <lineage>
        <taxon>Eukaryota</taxon>
        <taxon>Viridiplantae</taxon>
        <taxon>Streptophyta</taxon>
        <taxon>Embryophyta</taxon>
        <taxon>Tracheophyta</taxon>
        <taxon>Spermatophyta</taxon>
        <taxon>Magnoliopsida</taxon>
        <taxon>eudicotyledons</taxon>
        <taxon>Gunneridae</taxon>
        <taxon>Pentapetalae</taxon>
        <taxon>asterids</taxon>
        <taxon>Ericales</taxon>
        <taxon>Ericaceae</taxon>
        <taxon>Ericoideae</taxon>
        <taxon>Rhodoreae</taxon>
        <taxon>Rhododendron</taxon>
    </lineage>
</organism>
<dbReference type="Proteomes" id="UP000823749">
    <property type="component" value="Chromosome 6"/>
</dbReference>
<protein>
    <submittedName>
        <fullName evidence="1">Uncharacterized protein</fullName>
    </submittedName>
</protein>
<keyword evidence="2" id="KW-1185">Reference proteome</keyword>
<evidence type="ECO:0000313" key="2">
    <source>
        <dbReference type="Proteomes" id="UP000823749"/>
    </source>
</evidence>
<evidence type="ECO:0000313" key="1">
    <source>
        <dbReference type="EMBL" id="KAG5544039.1"/>
    </source>
</evidence>
<gene>
    <name evidence="1" type="ORF">RHGRI_016707</name>
</gene>
<dbReference type="AlphaFoldDB" id="A0AAV6JV48"/>
<reference evidence="1 2" key="1">
    <citation type="submission" date="2020-08" db="EMBL/GenBank/DDBJ databases">
        <title>Plant Genome Project.</title>
        <authorList>
            <person name="Zhang R.-G."/>
        </authorList>
    </citation>
    <scope>NUCLEOTIDE SEQUENCE [LARGE SCALE GENOMIC DNA]</scope>
    <source>
        <strain evidence="1">WSP0</strain>
        <tissue evidence="1">Leaf</tissue>
    </source>
</reference>